<gene>
    <name evidence="1" type="ORF">UW22_C0070G0008</name>
</gene>
<name>A0A0G1GJ88_9BACT</name>
<organism evidence="1 2">
    <name type="scientific">Candidatus Gottesmanbacteria bacterium GW2011_GWB1_44_11c</name>
    <dbReference type="NCBI Taxonomy" id="1618447"/>
    <lineage>
        <taxon>Bacteria</taxon>
        <taxon>Candidatus Gottesmaniibacteriota</taxon>
    </lineage>
</organism>
<dbReference type="EMBL" id="LCHM01000070">
    <property type="protein sequence ID" value="KKT34600.1"/>
    <property type="molecule type" value="Genomic_DNA"/>
</dbReference>
<comment type="caution">
    <text evidence="1">The sequence shown here is derived from an EMBL/GenBank/DDBJ whole genome shotgun (WGS) entry which is preliminary data.</text>
</comment>
<reference evidence="1 2" key="1">
    <citation type="journal article" date="2015" name="Nature">
        <title>rRNA introns, odd ribosomes, and small enigmatic genomes across a large radiation of phyla.</title>
        <authorList>
            <person name="Brown C.T."/>
            <person name="Hug L.A."/>
            <person name="Thomas B.C."/>
            <person name="Sharon I."/>
            <person name="Castelle C.J."/>
            <person name="Singh A."/>
            <person name="Wilkins M.J."/>
            <person name="Williams K.H."/>
            <person name="Banfield J.F."/>
        </authorList>
    </citation>
    <scope>NUCLEOTIDE SEQUENCE [LARGE SCALE GENOMIC DNA]</scope>
</reference>
<sequence length="91" mass="9946">MEKNELKGISIPIGPGKGKLEFVCFAIDGKTEAKIDAIVPREGTTEERMAALNDFLSYIPRCTTPVNLLGFVKEYGGDVIQQALNEGKLFV</sequence>
<protein>
    <submittedName>
        <fullName evidence="1">Uncharacterized protein</fullName>
    </submittedName>
</protein>
<dbReference type="AlphaFoldDB" id="A0A0G1GJ88"/>
<evidence type="ECO:0000313" key="1">
    <source>
        <dbReference type="EMBL" id="KKT34600.1"/>
    </source>
</evidence>
<evidence type="ECO:0000313" key="2">
    <source>
        <dbReference type="Proteomes" id="UP000034617"/>
    </source>
</evidence>
<dbReference type="Proteomes" id="UP000034617">
    <property type="component" value="Unassembled WGS sequence"/>
</dbReference>
<proteinExistence type="predicted"/>
<accession>A0A0G1GJ88</accession>